<proteinExistence type="predicted"/>
<protein>
    <submittedName>
        <fullName evidence="3">Phasin family protein</fullName>
    </submittedName>
</protein>
<dbReference type="EMBL" id="CP034348">
    <property type="protein sequence ID" value="QGX97426.1"/>
    <property type="molecule type" value="Genomic_DNA"/>
</dbReference>
<accession>A0A6I6IQD2</accession>
<dbReference type="KEGG" id="rom:EI983_03665"/>
<feature type="compositionally biased region" description="Low complexity" evidence="1">
    <location>
        <begin position="8"/>
        <end position="21"/>
    </location>
</feature>
<feature type="region of interest" description="Disordered" evidence="1">
    <location>
        <begin position="1"/>
        <end position="21"/>
    </location>
</feature>
<dbReference type="InterPro" id="IPR018968">
    <property type="entry name" value="Phasin"/>
</dbReference>
<organism evidence="3 4">
    <name type="scientific">Roseovarius faecimaris</name>
    <dbReference type="NCBI Taxonomy" id="2494550"/>
    <lineage>
        <taxon>Bacteria</taxon>
        <taxon>Pseudomonadati</taxon>
        <taxon>Pseudomonadota</taxon>
        <taxon>Alphaproteobacteria</taxon>
        <taxon>Rhodobacterales</taxon>
        <taxon>Roseobacteraceae</taxon>
        <taxon>Roseovarius</taxon>
    </lineage>
</organism>
<evidence type="ECO:0000313" key="4">
    <source>
        <dbReference type="Proteomes" id="UP000428330"/>
    </source>
</evidence>
<gene>
    <name evidence="3" type="ORF">EI983_03665</name>
</gene>
<evidence type="ECO:0000256" key="1">
    <source>
        <dbReference type="SAM" id="MobiDB-lite"/>
    </source>
</evidence>
<name>A0A6I6IQD2_9RHOB</name>
<feature type="domain" description="Phasin" evidence="2">
    <location>
        <begin position="16"/>
        <end position="97"/>
    </location>
</feature>
<dbReference type="Pfam" id="PF09361">
    <property type="entry name" value="Phasin_2"/>
    <property type="match status" value="1"/>
</dbReference>
<keyword evidence="4" id="KW-1185">Reference proteome</keyword>
<evidence type="ECO:0000259" key="2">
    <source>
        <dbReference type="Pfam" id="PF09361"/>
    </source>
</evidence>
<dbReference type="OrthoDB" id="7744969at2"/>
<sequence>MGRSKTDTGAGSATATTMAGGPEAMRAWQAVFSESTRFISDRLQQDLETQKAMLACKTPAELLQVQAEFYKTAMDQYAKEAAHLYELMSKATESSLKQAGTAFSRGYDDVPL</sequence>
<evidence type="ECO:0000313" key="3">
    <source>
        <dbReference type="EMBL" id="QGX97426.1"/>
    </source>
</evidence>
<dbReference type="Proteomes" id="UP000428330">
    <property type="component" value="Chromosome"/>
</dbReference>
<dbReference type="RefSeq" id="WP_157706062.1">
    <property type="nucleotide sequence ID" value="NZ_CP034348.1"/>
</dbReference>
<reference evidence="4" key="1">
    <citation type="submission" date="2018-12" db="EMBL/GenBank/DDBJ databases">
        <title>Complete genome sequence of Roseovarius sp. MME-070.</title>
        <authorList>
            <person name="Nam Y.-D."/>
            <person name="Kang J."/>
            <person name="Chung W.-H."/>
            <person name="Park Y.S."/>
        </authorList>
    </citation>
    <scope>NUCLEOTIDE SEQUENCE [LARGE SCALE GENOMIC DNA]</scope>
    <source>
        <strain evidence="4">MME-070</strain>
    </source>
</reference>
<dbReference type="AlphaFoldDB" id="A0A6I6IQD2"/>